<evidence type="ECO:0000313" key="3">
    <source>
        <dbReference type="Proteomes" id="UP001189429"/>
    </source>
</evidence>
<gene>
    <name evidence="2" type="ORF">PCOR1329_LOCUS53889</name>
</gene>
<keyword evidence="3" id="KW-1185">Reference proteome</keyword>
<comment type="caution">
    <text evidence="2">The sequence shown here is derived from an EMBL/GenBank/DDBJ whole genome shotgun (WGS) entry which is preliminary data.</text>
</comment>
<organism evidence="2 3">
    <name type="scientific">Prorocentrum cordatum</name>
    <dbReference type="NCBI Taxonomy" id="2364126"/>
    <lineage>
        <taxon>Eukaryota</taxon>
        <taxon>Sar</taxon>
        <taxon>Alveolata</taxon>
        <taxon>Dinophyceae</taxon>
        <taxon>Prorocentrales</taxon>
        <taxon>Prorocentraceae</taxon>
        <taxon>Prorocentrum</taxon>
    </lineage>
</organism>
<dbReference type="EMBL" id="CAUYUJ010016574">
    <property type="protein sequence ID" value="CAK0866790.1"/>
    <property type="molecule type" value="Genomic_DNA"/>
</dbReference>
<dbReference type="SUPFAM" id="SSF53474">
    <property type="entry name" value="alpha/beta-Hydrolases"/>
    <property type="match status" value="5"/>
</dbReference>
<sequence length="2034" mass="216869">MRGIVFTLGCAIAVAAGSTNCSDGTGQTSFDMYMPYHDVNITVPAIDQTVAEYEYAGDNALVAIPAACYKKEAEFFGSASNFADRAPDGPDGMFYFRISDPDTEYAKLASMTDCSSGLVVLLHGTSGVIWNPVSYAATLSGLGWVVVLPDSQSQPAEMGYKGAISLKNTSEIDTSNYCGAMDAYNERASTWSKPFMYSTSAENILNNGAKYAEYMERNYRIRALEMDAFVSKRESLLSAFFTASKVFLLGRSEGGAVAGRYYNEALHSKLSGIILSGWSCDFNYFVSCAENALICEDRCSKDIPVLNVVGETDSYFASSSSVSADVAAGATGYGGPITGNCKAAMDAQGFSGHVVVMEGAGHSFLYTHDNAWRSVLGDFLACPTATSLPSLQRPGCQEQDGVYTCDALSESSPCVDWEVNTSVALVGAISGSCVAECSDGTGQTSFDMYMPYHDVSITVPAIDQTVAKYEYAGDNALVAIPAACYQKEAEFFGSASNFADRAPDGPDGMFYFRISDPDTEYAKLASMTDCSSGLVVLLHGTSGVIWNPVSYAATLSGLGWVVVLPDSQSQPAEMGYKGAISLKNTSEIDTSNYCGAMDAYNERASTWSKPFMYSTSAENILNNGAKYAEYMERNYRIRALEMDAFVSKRESLLSAFFTASKVFLLGRSEGGAVAGRYYNEALHSKLSGIILSGWSCDFNYFVSCAENALICEDRCSKDIPVLNVVGETDSYFASSSSVSADVAAGATGYGGPITGNCKAAMDAQGFSGHVVVMEGAGHSFLYTHDNAWRSVLGDFLACPTATSLPSLQRPGCQEQDGVYTCDALSESSPCVDWEVNTSVALVGAISGSCVAECSDGTGQTSFDMYMPYHDVSITVPAIDQTVAKYEYAGDNALVAIPAACYQKEAEFFGSASNFADRAPDGPDGMFYFRISDPDTEYAKLASMTDCSSGLVVLLHGTSGVIWNPVSYAATLSGLGWVVVLPDSQSQPAEMGYKGAISLKNTSEIDTSNYCGAMDAYNERASTWSKPFMYSTSAENILNNGAKYAEYMERNYRIRALEMDAFVSKRESLLSAFFTASKVFLLGRSEGGAVAGRPWSGRASAATVLVMEGAGGDSFLYRTNNAWRSGWGRLLVAAPHATSLPSLQRPGCQEQDGVYTCDALSESSPCVDWEVNTSVALVGAISGSCVAECSDGTGQTSFDMYMPYHDVSITVPAIDQTVAKYEYAGDNALVAIPAACYQKEAEFFGSASNFADRAPDGPDGMFYFRISDPDTEYAKLASMTDCSSGLVVLLHGTSGVIWNPVSYAATLSGLGWVVVLPDSQSQPAEMGYKGAISLKNTSEIDTSNYCGAMDAYNERASTWSKPFMYSTSAENILNNGAKYAEYMERNYRIRALEMDAFVSKRESLLSAFFTASKVFLLGRSEGGAVAGRYYNEALHSKLSGIILSGWSCDFNYFVSSSENALICEDRCSKDIPVLNVVGETDSYFASSSSVSADVAAGATGYGGPITGNCKAAMDAQGFSGHVVVMEGAGHSFLYTHDNAWRSVLGDFLACPTATSLPSLQRPGCQEQDGVYTCDALSESSPCVDWEVNTSVALVGAISGSCVAECSDGTGQTSFDMYMPYHDYEYAGDNALVAIPAACYQKEAEFFGSASNFADRAPDGPDGMFYFRISDPDTEYAKLASMTDCSSGLVVLLHGTSGVIWNPVSYAATLSGLGWVVVLPDSQSQPAEMGYKGAISLKNTSEIDTSNYCGAMDAYNERASTWSKPFMYSTSAENILNNGAKYAEYMERNYRIRALEMDAFVSKRESLLSAFFTASKVFLLGRSEGGAVAGRYYNEALHSKLSGIILSGWSCDFNYFVSCAENALICEDRCSKDIPVLNVVGETDSYFASSSSVSADVAAGATGYGGPITGNCKAAMDAQGFSGHVVVMEGAGHSFLYTHDNAWRSVLGDFLACPTATSLPSLQRPGCQEQDGVYTCDALSESSPCVDWEVNTSVALVGAISGSCDPGDENEASAAARTANALAAALGPLAALWWAA</sequence>
<keyword evidence="1" id="KW-0732">Signal</keyword>
<name>A0ABN9V207_9DINO</name>
<reference evidence="2" key="1">
    <citation type="submission" date="2023-10" db="EMBL/GenBank/DDBJ databases">
        <authorList>
            <person name="Chen Y."/>
            <person name="Shah S."/>
            <person name="Dougan E. K."/>
            <person name="Thang M."/>
            <person name="Chan C."/>
        </authorList>
    </citation>
    <scope>NUCLEOTIDE SEQUENCE [LARGE SCALE GENOMIC DNA]</scope>
</reference>
<feature type="chain" id="PRO_5045477861" evidence="1">
    <location>
        <begin position="18"/>
        <end position="2034"/>
    </location>
</feature>
<accession>A0ABN9V207</accession>
<proteinExistence type="predicted"/>
<dbReference type="Gene3D" id="3.40.50.1820">
    <property type="entry name" value="alpha/beta hydrolase"/>
    <property type="match status" value="4"/>
</dbReference>
<evidence type="ECO:0000256" key="1">
    <source>
        <dbReference type="SAM" id="SignalP"/>
    </source>
</evidence>
<feature type="signal peptide" evidence="1">
    <location>
        <begin position="1"/>
        <end position="17"/>
    </location>
</feature>
<protein>
    <submittedName>
        <fullName evidence="2">Uncharacterized protein</fullName>
    </submittedName>
</protein>
<dbReference type="InterPro" id="IPR029058">
    <property type="entry name" value="AB_hydrolase_fold"/>
</dbReference>
<dbReference type="Proteomes" id="UP001189429">
    <property type="component" value="Unassembled WGS sequence"/>
</dbReference>
<evidence type="ECO:0000313" key="2">
    <source>
        <dbReference type="EMBL" id="CAK0866790.1"/>
    </source>
</evidence>